<name>A0A8H6MSU9_9PEZI</name>
<keyword evidence="2" id="KW-1185">Reference proteome</keyword>
<gene>
    <name evidence="1" type="ORF">CMUS01_14017</name>
</gene>
<proteinExistence type="predicted"/>
<evidence type="ECO:0000313" key="1">
    <source>
        <dbReference type="EMBL" id="KAF6807887.1"/>
    </source>
</evidence>
<evidence type="ECO:0000313" key="2">
    <source>
        <dbReference type="Proteomes" id="UP000639643"/>
    </source>
</evidence>
<reference evidence="1" key="1">
    <citation type="journal article" date="2020" name="Phytopathology">
        <title>Genome Sequence Resources of Colletotrichum truncatum, C. plurivorum, C. musicola, and C. sojae: Four Species Pathogenic to Soybean (Glycine max).</title>
        <authorList>
            <person name="Rogerio F."/>
            <person name="Boufleur T.R."/>
            <person name="Ciampi-Guillardi M."/>
            <person name="Sukno S.A."/>
            <person name="Thon M.R."/>
            <person name="Massola Junior N.S."/>
            <person name="Baroncelli R."/>
        </authorList>
    </citation>
    <scope>NUCLEOTIDE SEQUENCE</scope>
    <source>
        <strain evidence="1">LFN0074</strain>
    </source>
</reference>
<dbReference type="OrthoDB" id="4828706at2759"/>
<comment type="caution">
    <text evidence="1">The sequence shown here is derived from an EMBL/GenBank/DDBJ whole genome shotgun (WGS) entry which is preliminary data.</text>
</comment>
<sequence>MVWGFDFAGGCCSGCVRRERWGSQTGGVIEAGDDRAIRTVWNRLATPTISLFEKAAGADRLVSLAPILRDKEPRTDRYAATASTLLDEKSSVSLIRAIFRGDLVTALEHFREGIPVPAIATIQGLLEHPDMDLGRRTSSKDRDGIIHFLLHFADDRVKLCLRYSDKLTQQRAQGDTILHLLCGLLDTVSSLCEDEHNHSFLRFLFAERSENL</sequence>
<organism evidence="1 2">
    <name type="scientific">Colletotrichum musicola</name>
    <dbReference type="NCBI Taxonomy" id="2175873"/>
    <lineage>
        <taxon>Eukaryota</taxon>
        <taxon>Fungi</taxon>
        <taxon>Dikarya</taxon>
        <taxon>Ascomycota</taxon>
        <taxon>Pezizomycotina</taxon>
        <taxon>Sordariomycetes</taxon>
        <taxon>Hypocreomycetidae</taxon>
        <taxon>Glomerellales</taxon>
        <taxon>Glomerellaceae</taxon>
        <taxon>Colletotrichum</taxon>
        <taxon>Colletotrichum orchidearum species complex</taxon>
    </lineage>
</organism>
<dbReference type="Proteomes" id="UP000639643">
    <property type="component" value="Unassembled WGS sequence"/>
</dbReference>
<dbReference type="EMBL" id="WIGM01000956">
    <property type="protein sequence ID" value="KAF6807887.1"/>
    <property type="molecule type" value="Genomic_DNA"/>
</dbReference>
<accession>A0A8H6MSU9</accession>
<protein>
    <submittedName>
        <fullName evidence="1">Ankyrin repeat-containing protein</fullName>
    </submittedName>
</protein>
<dbReference type="AlphaFoldDB" id="A0A8H6MSU9"/>